<dbReference type="GO" id="GO:0008168">
    <property type="term" value="F:methyltransferase activity"/>
    <property type="evidence" value="ECO:0007669"/>
    <property type="project" value="UniProtKB-KW"/>
</dbReference>
<reference evidence="3 4" key="1">
    <citation type="submission" date="2017-03" db="EMBL/GenBank/DDBJ databases">
        <title>Sulfur activation and transportation mechanism of thermophilic Archaea Acidianus manzaensis YN-25.</title>
        <authorList>
            <person name="Ma Y."/>
            <person name="Yang Y."/>
            <person name="Xia J."/>
        </authorList>
    </citation>
    <scope>NUCLEOTIDE SEQUENCE [LARGE SCALE GENOMIC DNA]</scope>
    <source>
        <strain evidence="3 4">YN-25</strain>
    </source>
</reference>
<dbReference type="GeneID" id="41589727"/>
<evidence type="ECO:0000256" key="1">
    <source>
        <dbReference type="ARBA" id="ARBA00022679"/>
    </source>
</evidence>
<evidence type="ECO:0000259" key="2">
    <source>
        <dbReference type="Pfam" id="PF13649"/>
    </source>
</evidence>
<dbReference type="InterPro" id="IPR041698">
    <property type="entry name" value="Methyltransf_25"/>
</dbReference>
<dbReference type="Gene3D" id="2.20.25.110">
    <property type="entry name" value="S-adenosyl-L-methionine-dependent methyltransferases"/>
    <property type="match status" value="1"/>
</dbReference>
<gene>
    <name evidence="3" type="ORF">B6F84_02370</name>
</gene>
<evidence type="ECO:0000313" key="3">
    <source>
        <dbReference type="EMBL" id="ARM74986.1"/>
    </source>
</evidence>
<protein>
    <submittedName>
        <fullName evidence="3">SAM-dependent methyltransferase</fullName>
    </submittedName>
</protein>
<keyword evidence="3" id="KW-0489">Methyltransferase</keyword>
<proteinExistence type="predicted"/>
<dbReference type="RefSeq" id="WP_148690740.1">
    <property type="nucleotide sequence ID" value="NZ_CP020477.1"/>
</dbReference>
<keyword evidence="4" id="KW-1185">Reference proteome</keyword>
<dbReference type="PANTHER" id="PTHR43861">
    <property type="entry name" value="TRANS-ACONITATE 2-METHYLTRANSFERASE-RELATED"/>
    <property type="match status" value="1"/>
</dbReference>
<accession>A0A1W6JXI7</accession>
<dbReference type="CDD" id="cd02440">
    <property type="entry name" value="AdoMet_MTases"/>
    <property type="match status" value="1"/>
</dbReference>
<keyword evidence="1 3" id="KW-0808">Transferase</keyword>
<organism evidence="3 4">
    <name type="scientific">Acidianus manzaensis</name>
    <dbReference type="NCBI Taxonomy" id="282676"/>
    <lineage>
        <taxon>Archaea</taxon>
        <taxon>Thermoproteota</taxon>
        <taxon>Thermoprotei</taxon>
        <taxon>Sulfolobales</taxon>
        <taxon>Sulfolobaceae</taxon>
        <taxon>Acidianus</taxon>
    </lineage>
</organism>
<feature type="domain" description="Methyltransferase" evidence="2">
    <location>
        <begin position="45"/>
        <end position="134"/>
    </location>
</feature>
<dbReference type="KEGG" id="aman:B6F84_02370"/>
<dbReference type="Pfam" id="PF13649">
    <property type="entry name" value="Methyltransf_25"/>
    <property type="match status" value="1"/>
</dbReference>
<dbReference type="STRING" id="282676.B6F84_02370"/>
<dbReference type="Proteomes" id="UP000193404">
    <property type="component" value="Chromosome"/>
</dbReference>
<evidence type="ECO:0000313" key="4">
    <source>
        <dbReference type="Proteomes" id="UP000193404"/>
    </source>
</evidence>
<sequence length="244" mass="28827">MSEIFPSIFESDFYINEMIKIWDEGNKWAQWLDEVSKKYNLNKKVLDVPCGIGRISYFLSKLGYDITGVDISEKMIKMAKNNIPSGKFYRADMRYISEILEKEKFDLVINIFNSLGYFSDEEDFEILKSLREVTNKIAVINMDNRDYIIYNRPEKYYTFIPPNYLVEDNTNFDPMTSRLRIKRIYKDQKGNELGKIEYSQRFYSLHEIVKMINKAGFKILDVVSGYSWKKFEVTDPQMTIIAGV</sequence>
<dbReference type="GO" id="GO:0032259">
    <property type="term" value="P:methylation"/>
    <property type="evidence" value="ECO:0007669"/>
    <property type="project" value="UniProtKB-KW"/>
</dbReference>
<dbReference type="AlphaFoldDB" id="A0A1W6JXI7"/>
<dbReference type="SUPFAM" id="SSF53335">
    <property type="entry name" value="S-adenosyl-L-methionine-dependent methyltransferases"/>
    <property type="match status" value="1"/>
</dbReference>
<dbReference type="Gene3D" id="3.40.50.150">
    <property type="entry name" value="Vaccinia Virus protein VP39"/>
    <property type="match status" value="1"/>
</dbReference>
<dbReference type="OrthoDB" id="1018at2157"/>
<name>A0A1W6JXI7_9CREN</name>
<dbReference type="InterPro" id="IPR029063">
    <property type="entry name" value="SAM-dependent_MTases_sf"/>
</dbReference>
<dbReference type="EMBL" id="CP020477">
    <property type="protein sequence ID" value="ARM74986.1"/>
    <property type="molecule type" value="Genomic_DNA"/>
</dbReference>